<proteinExistence type="inferred from homology"/>
<dbReference type="InterPro" id="IPR006683">
    <property type="entry name" value="Thioestr_dom"/>
</dbReference>
<dbReference type="FunCoup" id="A0A2R6QP63">
    <property type="interactions" value="46"/>
</dbReference>
<dbReference type="GO" id="GO:0047617">
    <property type="term" value="F:fatty acyl-CoA hydrolase activity"/>
    <property type="evidence" value="ECO:0007669"/>
    <property type="project" value="InterPro"/>
</dbReference>
<evidence type="ECO:0000313" key="5">
    <source>
        <dbReference type="Proteomes" id="UP000241394"/>
    </source>
</evidence>
<comment type="similarity">
    <text evidence="1">Belongs to the thioesterase PaaI family.</text>
</comment>
<evidence type="ECO:0000313" key="4">
    <source>
        <dbReference type="EMBL" id="PSS11717.1"/>
    </source>
</evidence>
<dbReference type="OrthoDB" id="46529at2759"/>
<accession>A0A2R6QP63</accession>
<dbReference type="Gramene" id="PSS11717">
    <property type="protein sequence ID" value="PSS11717"/>
    <property type="gene ID" value="CEY00_Acc15999"/>
</dbReference>
<organism evidence="4 5">
    <name type="scientific">Actinidia chinensis var. chinensis</name>
    <name type="common">Chinese soft-hair kiwi</name>
    <dbReference type="NCBI Taxonomy" id="1590841"/>
    <lineage>
        <taxon>Eukaryota</taxon>
        <taxon>Viridiplantae</taxon>
        <taxon>Streptophyta</taxon>
        <taxon>Embryophyta</taxon>
        <taxon>Tracheophyta</taxon>
        <taxon>Spermatophyta</taxon>
        <taxon>Magnoliopsida</taxon>
        <taxon>eudicotyledons</taxon>
        <taxon>Gunneridae</taxon>
        <taxon>Pentapetalae</taxon>
        <taxon>asterids</taxon>
        <taxon>Ericales</taxon>
        <taxon>Actinidiaceae</taxon>
        <taxon>Actinidia</taxon>
    </lineage>
</organism>
<dbReference type="GO" id="GO:0005777">
    <property type="term" value="C:peroxisome"/>
    <property type="evidence" value="ECO:0007669"/>
    <property type="project" value="EnsemblPlants"/>
</dbReference>
<dbReference type="SUPFAM" id="SSF54637">
    <property type="entry name" value="Thioesterase/thiol ester dehydrase-isomerase"/>
    <property type="match status" value="1"/>
</dbReference>
<name>A0A2R6QP63_ACTCC</name>
<dbReference type="STRING" id="1590841.A0A2R6QP63"/>
<evidence type="ECO:0000256" key="2">
    <source>
        <dbReference type="SAM" id="MobiDB-lite"/>
    </source>
</evidence>
<dbReference type="Proteomes" id="UP000241394">
    <property type="component" value="Chromosome LG14"/>
</dbReference>
<dbReference type="PANTHER" id="PTHR21660:SF12">
    <property type="entry name" value="OS07G0462700 PROTEIN"/>
    <property type="match status" value="1"/>
</dbReference>
<protein>
    <submittedName>
        <fullName evidence="4">Esterase</fullName>
    </submittedName>
</protein>
<feature type="domain" description="Thioesterase" evidence="3">
    <location>
        <begin position="90"/>
        <end position="165"/>
    </location>
</feature>
<dbReference type="AlphaFoldDB" id="A0A2R6QP63"/>
<dbReference type="InterPro" id="IPR029069">
    <property type="entry name" value="HotDog_dom_sf"/>
</dbReference>
<evidence type="ECO:0000256" key="1">
    <source>
        <dbReference type="ARBA" id="ARBA00008324"/>
    </source>
</evidence>
<evidence type="ECO:0000259" key="3">
    <source>
        <dbReference type="Pfam" id="PF03061"/>
    </source>
</evidence>
<dbReference type="InParanoid" id="A0A2R6QP63"/>
<comment type="caution">
    <text evidence="4">The sequence shown here is derived from an EMBL/GenBank/DDBJ whole genome shotgun (WGS) entry which is preliminary data.</text>
</comment>
<reference evidence="4 5" key="1">
    <citation type="submission" date="2017-07" db="EMBL/GenBank/DDBJ databases">
        <title>An improved, manually edited Actinidia chinensis var. chinensis (kiwifruit) genome highlights the challenges associated with draft genomes and gene prediction in plants.</title>
        <authorList>
            <person name="Pilkington S."/>
            <person name="Crowhurst R."/>
            <person name="Hilario E."/>
            <person name="Nardozza S."/>
            <person name="Fraser L."/>
            <person name="Peng Y."/>
            <person name="Gunaseelan K."/>
            <person name="Simpson R."/>
            <person name="Tahir J."/>
            <person name="Deroles S."/>
            <person name="Templeton K."/>
            <person name="Luo Z."/>
            <person name="Davy M."/>
            <person name="Cheng C."/>
            <person name="Mcneilage M."/>
            <person name="Scaglione D."/>
            <person name="Liu Y."/>
            <person name="Zhang Q."/>
            <person name="Datson P."/>
            <person name="De Silva N."/>
            <person name="Gardiner S."/>
            <person name="Bassett H."/>
            <person name="Chagne D."/>
            <person name="Mccallum J."/>
            <person name="Dzierzon H."/>
            <person name="Deng C."/>
            <person name="Wang Y.-Y."/>
            <person name="Barron N."/>
            <person name="Manako K."/>
            <person name="Bowen J."/>
            <person name="Foster T."/>
            <person name="Erridge Z."/>
            <person name="Tiffin H."/>
            <person name="Waite C."/>
            <person name="Davies K."/>
            <person name="Grierson E."/>
            <person name="Laing W."/>
            <person name="Kirk R."/>
            <person name="Chen X."/>
            <person name="Wood M."/>
            <person name="Montefiori M."/>
            <person name="Brummell D."/>
            <person name="Schwinn K."/>
            <person name="Catanach A."/>
            <person name="Fullerton C."/>
            <person name="Li D."/>
            <person name="Meiyalaghan S."/>
            <person name="Nieuwenhuizen N."/>
            <person name="Read N."/>
            <person name="Prakash R."/>
            <person name="Hunter D."/>
            <person name="Zhang H."/>
            <person name="Mckenzie M."/>
            <person name="Knabel M."/>
            <person name="Harris A."/>
            <person name="Allan A."/>
            <person name="Chen A."/>
            <person name="Janssen B."/>
            <person name="Plunkett B."/>
            <person name="Dwamena C."/>
            <person name="Voogd C."/>
            <person name="Leif D."/>
            <person name="Lafferty D."/>
            <person name="Souleyre E."/>
            <person name="Varkonyi-Gasic E."/>
            <person name="Gambi F."/>
            <person name="Hanley J."/>
            <person name="Yao J.-L."/>
            <person name="Cheung J."/>
            <person name="David K."/>
            <person name="Warren B."/>
            <person name="Marsh K."/>
            <person name="Snowden K."/>
            <person name="Lin-Wang K."/>
            <person name="Brian L."/>
            <person name="Martinez-Sanchez M."/>
            <person name="Wang M."/>
            <person name="Ileperuma N."/>
            <person name="Macnee N."/>
            <person name="Campin R."/>
            <person name="Mcatee P."/>
            <person name="Drummond R."/>
            <person name="Espley R."/>
            <person name="Ireland H."/>
            <person name="Wu R."/>
            <person name="Atkinson R."/>
            <person name="Karunairetnam S."/>
            <person name="Bulley S."/>
            <person name="Chunkath S."/>
            <person name="Hanley Z."/>
            <person name="Storey R."/>
            <person name="Thrimawithana A."/>
            <person name="Thomson S."/>
            <person name="David C."/>
            <person name="Testolin R."/>
        </authorList>
    </citation>
    <scope>NUCLEOTIDE SEQUENCE [LARGE SCALE GENOMIC DNA]</scope>
    <source>
        <strain evidence="5">cv. Red5</strain>
        <tissue evidence="4">Young leaf</tissue>
    </source>
</reference>
<sequence>MERDKRPLSRRKNTQILSPPPPTAASSQIFSRVDRFFINFGVSGDVPETCNAKDFHSDLIRGLLVKVDVIRRGRISCLLSVKPAVANIYGGFHGGAVASVAEMVSNACARTVVGKDKELFLGELSTSYLSAAPRNAELKVDASVVRSGRNLTVIAVEFKVKDSEKLVYTSRATFYNMPVASL</sequence>
<dbReference type="EMBL" id="NKQK01000014">
    <property type="protein sequence ID" value="PSS11717.1"/>
    <property type="molecule type" value="Genomic_DNA"/>
</dbReference>
<dbReference type="PANTHER" id="PTHR21660">
    <property type="entry name" value="THIOESTERASE SUPERFAMILY MEMBER-RELATED"/>
    <property type="match status" value="1"/>
</dbReference>
<dbReference type="Gene3D" id="3.10.129.10">
    <property type="entry name" value="Hotdog Thioesterase"/>
    <property type="match status" value="1"/>
</dbReference>
<dbReference type="CDD" id="cd03443">
    <property type="entry name" value="PaaI_thioesterase"/>
    <property type="match status" value="1"/>
</dbReference>
<reference evidence="5" key="2">
    <citation type="journal article" date="2018" name="BMC Genomics">
        <title>A manually annotated Actinidia chinensis var. chinensis (kiwifruit) genome highlights the challenges associated with draft genomes and gene prediction in plants.</title>
        <authorList>
            <person name="Pilkington S.M."/>
            <person name="Crowhurst R."/>
            <person name="Hilario E."/>
            <person name="Nardozza S."/>
            <person name="Fraser L."/>
            <person name="Peng Y."/>
            <person name="Gunaseelan K."/>
            <person name="Simpson R."/>
            <person name="Tahir J."/>
            <person name="Deroles S.C."/>
            <person name="Templeton K."/>
            <person name="Luo Z."/>
            <person name="Davy M."/>
            <person name="Cheng C."/>
            <person name="McNeilage M."/>
            <person name="Scaglione D."/>
            <person name="Liu Y."/>
            <person name="Zhang Q."/>
            <person name="Datson P."/>
            <person name="De Silva N."/>
            <person name="Gardiner S.E."/>
            <person name="Bassett H."/>
            <person name="Chagne D."/>
            <person name="McCallum J."/>
            <person name="Dzierzon H."/>
            <person name="Deng C."/>
            <person name="Wang Y.Y."/>
            <person name="Barron L."/>
            <person name="Manako K."/>
            <person name="Bowen J."/>
            <person name="Foster T.M."/>
            <person name="Erridge Z.A."/>
            <person name="Tiffin H."/>
            <person name="Waite C.N."/>
            <person name="Davies K.M."/>
            <person name="Grierson E.P."/>
            <person name="Laing W.A."/>
            <person name="Kirk R."/>
            <person name="Chen X."/>
            <person name="Wood M."/>
            <person name="Montefiori M."/>
            <person name="Brummell D.A."/>
            <person name="Schwinn K.E."/>
            <person name="Catanach A."/>
            <person name="Fullerton C."/>
            <person name="Li D."/>
            <person name="Meiyalaghan S."/>
            <person name="Nieuwenhuizen N."/>
            <person name="Read N."/>
            <person name="Prakash R."/>
            <person name="Hunter D."/>
            <person name="Zhang H."/>
            <person name="McKenzie M."/>
            <person name="Knabel M."/>
            <person name="Harris A."/>
            <person name="Allan A.C."/>
            <person name="Gleave A."/>
            <person name="Chen A."/>
            <person name="Janssen B.J."/>
            <person name="Plunkett B."/>
            <person name="Ampomah-Dwamena C."/>
            <person name="Voogd C."/>
            <person name="Leif D."/>
            <person name="Lafferty D."/>
            <person name="Souleyre E.J.F."/>
            <person name="Varkonyi-Gasic E."/>
            <person name="Gambi F."/>
            <person name="Hanley J."/>
            <person name="Yao J.L."/>
            <person name="Cheung J."/>
            <person name="David K.M."/>
            <person name="Warren B."/>
            <person name="Marsh K."/>
            <person name="Snowden K.C."/>
            <person name="Lin-Wang K."/>
            <person name="Brian L."/>
            <person name="Martinez-Sanchez M."/>
            <person name="Wang M."/>
            <person name="Ileperuma N."/>
            <person name="Macnee N."/>
            <person name="Campin R."/>
            <person name="McAtee P."/>
            <person name="Drummond R.S.M."/>
            <person name="Espley R.V."/>
            <person name="Ireland H.S."/>
            <person name="Wu R."/>
            <person name="Atkinson R.G."/>
            <person name="Karunairetnam S."/>
            <person name="Bulley S."/>
            <person name="Chunkath S."/>
            <person name="Hanley Z."/>
            <person name="Storey R."/>
            <person name="Thrimawithana A.H."/>
            <person name="Thomson S."/>
            <person name="David C."/>
            <person name="Testolin R."/>
            <person name="Huang H."/>
            <person name="Hellens R.P."/>
            <person name="Schaffer R.J."/>
        </authorList>
    </citation>
    <scope>NUCLEOTIDE SEQUENCE [LARGE SCALE GENOMIC DNA]</scope>
    <source>
        <strain evidence="5">cv. Red5</strain>
    </source>
</reference>
<dbReference type="OMA" id="SREWTQR"/>
<feature type="region of interest" description="Disordered" evidence="2">
    <location>
        <begin position="1"/>
        <end position="26"/>
    </location>
</feature>
<dbReference type="Pfam" id="PF03061">
    <property type="entry name" value="4HBT"/>
    <property type="match status" value="1"/>
</dbReference>
<gene>
    <name evidence="4" type="ORF">CEY00_Acc15999</name>
</gene>
<dbReference type="InterPro" id="IPR039298">
    <property type="entry name" value="ACOT13"/>
</dbReference>
<keyword evidence="5" id="KW-1185">Reference proteome</keyword>